<evidence type="ECO:0000313" key="3">
    <source>
        <dbReference type="Proteomes" id="UP000066042"/>
    </source>
</evidence>
<feature type="transmembrane region" description="Helical" evidence="1">
    <location>
        <begin position="119"/>
        <end position="139"/>
    </location>
</feature>
<feature type="transmembrane region" description="Helical" evidence="1">
    <location>
        <begin position="210"/>
        <end position="232"/>
    </location>
</feature>
<protein>
    <submittedName>
        <fullName evidence="2">Uncharacterized protein</fullName>
    </submittedName>
</protein>
<feature type="transmembrane region" description="Helical" evidence="1">
    <location>
        <begin position="33"/>
        <end position="52"/>
    </location>
</feature>
<sequence>MREDVPLKISGALTILLSLVFLNMVPVYLKKSVLAALCILGVALINIFLFLALNFGYTLLTASVSGVSALTSVLLREFHGIEFAGITISWRAMTLAYLLVFIAAVYCSKEEEIKKIKHITYPIMGAILLVGAIIIYGSLTLPVPPDAMRGIAATTKERTWRAMGILLGALNLGIVHSIISGRYILYILLISFTVAPLITVPLTVKAITFGIFSQVLFLVQIYAAGLATSWYMGLKKL</sequence>
<dbReference type="GeneID" id="26135801"/>
<dbReference type="PATRIC" id="fig|55802.8.peg.513"/>
<keyword evidence="1" id="KW-0472">Membrane</keyword>
<evidence type="ECO:0000313" key="2">
    <source>
        <dbReference type="EMBL" id="ALM74485.1"/>
    </source>
</evidence>
<feature type="transmembrane region" description="Helical" evidence="1">
    <location>
        <begin position="88"/>
        <end position="107"/>
    </location>
</feature>
<reference evidence="2 3" key="1">
    <citation type="journal article" date="2016" name="Genome Announc.">
        <title>Complete genome sequence of the hyperthermophilic and piezophilic archaeon Thermococcus barophilus Ch5, capable of growth at the expense of hydrogenogenesis from carbon monoxide and formate.</title>
        <authorList>
            <person name="Oger P."/>
            <person name="Sokolova T.G."/>
            <person name="Kozhevnikova D.A."/>
            <person name="Taranov E.A."/>
            <person name="Vannier P."/>
            <person name="Lee H.S."/>
            <person name="Kwon K.K."/>
            <person name="Kang S.G."/>
            <person name="Lee J.H."/>
            <person name="Bonch-Osmolovskaya E.A."/>
            <person name="Lebedinsky A.V."/>
        </authorList>
    </citation>
    <scope>NUCLEOTIDE SEQUENCE [LARGE SCALE GENOMIC DNA]</scope>
    <source>
        <strain evidence="3">Ch5</strain>
    </source>
</reference>
<keyword evidence="1" id="KW-1133">Transmembrane helix</keyword>
<gene>
    <name evidence="2" type="ORF">TBCH5v1_0517</name>
</gene>
<dbReference type="STRING" id="55802.TBCH5v1_0517"/>
<dbReference type="EMBL" id="CP013050">
    <property type="protein sequence ID" value="ALM74485.1"/>
    <property type="molecule type" value="Genomic_DNA"/>
</dbReference>
<name>A0A0S1X9N2_THEBA</name>
<feature type="transmembrane region" description="Helical" evidence="1">
    <location>
        <begin position="183"/>
        <end position="204"/>
    </location>
</feature>
<evidence type="ECO:0000256" key="1">
    <source>
        <dbReference type="SAM" id="Phobius"/>
    </source>
</evidence>
<accession>A0A0S1X9N2</accession>
<keyword evidence="1" id="KW-0812">Transmembrane</keyword>
<dbReference type="RefSeq" id="WP_056933365.1">
    <property type="nucleotide sequence ID" value="NZ_CP013050.1"/>
</dbReference>
<feature type="transmembrane region" description="Helical" evidence="1">
    <location>
        <begin position="7"/>
        <end position="27"/>
    </location>
</feature>
<feature type="transmembrane region" description="Helical" evidence="1">
    <location>
        <begin position="59"/>
        <end position="76"/>
    </location>
</feature>
<feature type="transmembrane region" description="Helical" evidence="1">
    <location>
        <begin position="159"/>
        <end position="176"/>
    </location>
</feature>
<dbReference type="AlphaFoldDB" id="A0A0S1X9N2"/>
<proteinExistence type="predicted"/>
<dbReference type="Proteomes" id="UP000066042">
    <property type="component" value="Chromosome"/>
</dbReference>
<organism evidence="2 3">
    <name type="scientific">Thermococcus barophilus</name>
    <dbReference type="NCBI Taxonomy" id="55802"/>
    <lineage>
        <taxon>Archaea</taxon>
        <taxon>Methanobacteriati</taxon>
        <taxon>Methanobacteriota</taxon>
        <taxon>Thermococci</taxon>
        <taxon>Thermococcales</taxon>
        <taxon>Thermococcaceae</taxon>
        <taxon>Thermococcus</taxon>
    </lineage>
</organism>